<evidence type="ECO:0000313" key="5">
    <source>
        <dbReference type="EMBL" id="KAK5830928.1"/>
    </source>
</evidence>
<dbReference type="InterPro" id="IPR044661">
    <property type="entry name" value="MED15a/b/c-like"/>
</dbReference>
<keyword evidence="2" id="KW-0539">Nucleus</keyword>
<sequence>MDYRDCGKEACRETTDHDQETLMNGNNLKPTSASEKPATGRGDWRTQLRSDLRQRIVNKMFDRMMRHLRSSGEDELNELRKTVETFEEKTYNATSNQFDYVRRISMKLLQKETQSQNIVQNSGQCSNNLQNPGSQSMQSEQVHVEGLSHQNIPNDMKGKSNIYDLPGKDGPDDFFPKQWPPLPALYISKQMPTIWSTSVDFADLTMGQQNNLSNMHQQQQQQQQLMAQQNNLSNMHQKQLGPQSNISGLQQQQQQLVGTQLGNSSMQTNQQSLHMLSQPKVALQQTQQTAPNLLPTQGQTSQQPQQEQQLMSQMQSQPTQLQQQLGLQQQPNQVQQNMQQRLQASGQTSSSLLQLYQSQRAVLETSTNSTAQTGHSNGGDWQEEVYQKIKAMKETYFPELNMMHKKISAKLLQVEQDSLPQQPKSARLEKMKLFKTMLERILAFLTISRAAIVPAFKDKLSSYEEQIRKFIIANRPMKLVSALQQGQLLPTHMHSMQQPQPESNQTQSHDNQMNPQFPSMMRPALQQLQLLQMLQQRGLHRVDEQQSPAKIKTNELSYWHEIDIDSGVQGNLPSNQLPGYEEARSEYHAPDTAGIGVPPTMSIPPLLPGIKEVNDTSGNALTTDFGKPDITEQPHDLKVNMAKPKSLSATVVTMVDEAVSAVGEDLAAMKKQGLHARNFFTQTGMSGAEKMRYSTARTGHENGGDWQEEIRAMKETYFSELYEIQQKIAAKLLQVEHDSLPQQPKSARLEKLKIFKTMLERILSFLTISKAAKVPAYKDKLSSYEKQIRKFINANRLRKSVSALQQGQLPPPHMHSSQQPRPQINQTEFRDNQMNPQLRSINLQGSMPAMQPNNLTSSLHIPLSSLSGVSTEQQTMLNSLQPGSNLDSGQDKAA</sequence>
<organism evidence="5 6">
    <name type="scientific">Gossypium arboreum</name>
    <name type="common">Tree cotton</name>
    <name type="synonym">Gossypium nanking</name>
    <dbReference type="NCBI Taxonomy" id="29729"/>
    <lineage>
        <taxon>Eukaryota</taxon>
        <taxon>Viridiplantae</taxon>
        <taxon>Streptophyta</taxon>
        <taxon>Embryophyta</taxon>
        <taxon>Tracheophyta</taxon>
        <taxon>Spermatophyta</taxon>
        <taxon>Magnoliopsida</taxon>
        <taxon>eudicotyledons</taxon>
        <taxon>Gunneridae</taxon>
        <taxon>Pentapetalae</taxon>
        <taxon>rosids</taxon>
        <taxon>malvids</taxon>
        <taxon>Malvales</taxon>
        <taxon>Malvaceae</taxon>
        <taxon>Malvoideae</taxon>
        <taxon>Gossypium</taxon>
    </lineage>
</organism>
<accession>A0ABR0PVX2</accession>
<feature type="compositionally biased region" description="Polar residues" evidence="3">
    <location>
        <begin position="237"/>
        <end position="247"/>
    </location>
</feature>
<dbReference type="InterPro" id="IPR036529">
    <property type="entry name" value="KIX_dom_sf"/>
</dbReference>
<feature type="region of interest" description="Disordered" evidence="3">
    <location>
        <begin position="293"/>
        <end position="343"/>
    </location>
</feature>
<comment type="subcellular location">
    <subcellularLocation>
        <location evidence="1">Nucleus</location>
    </subcellularLocation>
</comment>
<dbReference type="InterPro" id="IPR036546">
    <property type="entry name" value="MED15_KIX"/>
</dbReference>
<dbReference type="Pfam" id="PF16987">
    <property type="entry name" value="KIX_2"/>
    <property type="match status" value="1"/>
</dbReference>
<comment type="caution">
    <text evidence="5">The sequence shown here is derived from an EMBL/GenBank/DDBJ whole genome shotgun (WGS) entry which is preliminary data.</text>
</comment>
<evidence type="ECO:0000313" key="6">
    <source>
        <dbReference type="Proteomes" id="UP001358586"/>
    </source>
</evidence>
<dbReference type="EMBL" id="JARKNE010000005">
    <property type="protein sequence ID" value="KAK5830928.1"/>
    <property type="molecule type" value="Genomic_DNA"/>
</dbReference>
<feature type="region of interest" description="Disordered" evidence="3">
    <location>
        <begin position="802"/>
        <end position="822"/>
    </location>
</feature>
<dbReference type="PANTHER" id="PTHR33137:SF4">
    <property type="entry name" value="MEDIATOR OF RNA POLYMERASE II TRANSCRIPTION SUBUNIT 15A-RELATED"/>
    <property type="match status" value="1"/>
</dbReference>
<evidence type="ECO:0000256" key="1">
    <source>
        <dbReference type="ARBA" id="ARBA00004123"/>
    </source>
</evidence>
<feature type="compositionally biased region" description="Polar residues" evidence="3">
    <location>
        <begin position="867"/>
        <end position="888"/>
    </location>
</feature>
<dbReference type="PANTHER" id="PTHR33137">
    <property type="entry name" value="MEDIATOR OF RNA POLYMERASE II TRANSCRIPTION SUBUNIT 15A-RELATED"/>
    <property type="match status" value="1"/>
</dbReference>
<protein>
    <recommendedName>
        <fullName evidence="4">Mediator complex subunit 15 KIX domain-containing protein</fullName>
    </recommendedName>
</protein>
<proteinExistence type="predicted"/>
<evidence type="ECO:0000256" key="3">
    <source>
        <dbReference type="SAM" id="MobiDB-lite"/>
    </source>
</evidence>
<feature type="region of interest" description="Disordered" evidence="3">
    <location>
        <begin position="17"/>
        <end position="44"/>
    </location>
</feature>
<feature type="region of interest" description="Disordered" evidence="3">
    <location>
        <begin position="867"/>
        <end position="894"/>
    </location>
</feature>
<name>A0ABR0PVX2_GOSAR</name>
<reference evidence="5 6" key="1">
    <citation type="submission" date="2023-03" db="EMBL/GenBank/DDBJ databases">
        <title>WGS of Gossypium arboreum.</title>
        <authorList>
            <person name="Yu D."/>
        </authorList>
    </citation>
    <scope>NUCLEOTIDE SEQUENCE [LARGE SCALE GENOMIC DNA]</scope>
    <source>
        <tissue evidence="5">Leaf</tissue>
    </source>
</reference>
<dbReference type="Gene3D" id="1.10.246.20">
    <property type="entry name" value="Coactivator CBP, KIX domain"/>
    <property type="match status" value="1"/>
</dbReference>
<feature type="region of interest" description="Disordered" evidence="3">
    <location>
        <begin position="494"/>
        <end position="513"/>
    </location>
</feature>
<feature type="domain" description="Mediator complex subunit 15 KIX" evidence="4">
    <location>
        <begin position="42"/>
        <end position="121"/>
    </location>
</feature>
<feature type="compositionally biased region" description="Polar residues" evidence="3">
    <location>
        <begin position="21"/>
        <end position="34"/>
    </location>
</feature>
<feature type="compositionally biased region" description="Low complexity" evidence="3">
    <location>
        <begin position="248"/>
        <end position="257"/>
    </location>
</feature>
<keyword evidence="6" id="KW-1185">Reference proteome</keyword>
<evidence type="ECO:0000256" key="2">
    <source>
        <dbReference type="ARBA" id="ARBA00023242"/>
    </source>
</evidence>
<feature type="region of interest" description="Disordered" evidence="3">
    <location>
        <begin position="237"/>
        <end position="257"/>
    </location>
</feature>
<evidence type="ECO:0000259" key="4">
    <source>
        <dbReference type="Pfam" id="PF16987"/>
    </source>
</evidence>
<dbReference type="Proteomes" id="UP001358586">
    <property type="component" value="Chromosome 5"/>
</dbReference>
<gene>
    <name evidence="5" type="ORF">PVK06_014723</name>
</gene>